<dbReference type="EnsemblPlants" id="QL08p032475:mrna">
    <property type="protein sequence ID" value="QL08p032475:mrna"/>
    <property type="gene ID" value="QL08p032475"/>
</dbReference>
<dbReference type="Gene3D" id="3.30.430.20">
    <property type="entry name" value="Gnk2 domain, C-X8-C-X2-C motif"/>
    <property type="match status" value="2"/>
</dbReference>
<dbReference type="AlphaFoldDB" id="A0A7N2R938"/>
<dbReference type="InterPro" id="IPR001245">
    <property type="entry name" value="Ser-Thr/Tyr_kinase_cat_dom"/>
</dbReference>
<dbReference type="OMA" id="HYATEEK"/>
<dbReference type="Gene3D" id="3.30.200.20">
    <property type="entry name" value="Phosphorylase Kinase, domain 1"/>
    <property type="match status" value="1"/>
</dbReference>
<protein>
    <recommendedName>
        <fullName evidence="19">Cysteine-rich receptor-like protein kinase 10</fullName>
    </recommendedName>
</protein>
<evidence type="ECO:0000256" key="4">
    <source>
        <dbReference type="ARBA" id="ARBA00022692"/>
    </source>
</evidence>
<evidence type="ECO:0000256" key="6">
    <source>
        <dbReference type="ARBA" id="ARBA00022737"/>
    </source>
</evidence>
<evidence type="ECO:0000256" key="14">
    <source>
        <dbReference type="SAM" id="Phobius"/>
    </source>
</evidence>
<keyword evidence="6" id="KW-0677">Repeat</keyword>
<comment type="subcellular location">
    <subcellularLocation>
        <location evidence="1">Membrane</location>
        <topology evidence="1">Single-pass membrane protein</topology>
    </subcellularLocation>
</comment>
<dbReference type="InterPro" id="IPR038408">
    <property type="entry name" value="GNK2_sf"/>
</dbReference>
<dbReference type="CDD" id="cd14066">
    <property type="entry name" value="STKc_IRAK"/>
    <property type="match status" value="1"/>
</dbReference>
<sequence>MPHFLIYEITKFIFWLARGTARVAKPSEALIYELACADPLNDPPDELCSSTTNYTAGSRFENNLKDLFLSLSSNSSFTRFYNTSSGNDPDRVYGLYMCFNYVNGNDCQSCVSLATTDIVKLCPNSKEAFVGEELCQFRYSNQNFFGQLNVTGNIPKQNEVNISEPQLFKGVVNNVLSNLAKKAAFDPNMYATREEPFKDDTIYALVQCSTDLSANQCNSCLQKAISDIQTCCFFSVGARLFSRSCYLRYEFYNFYQVLPSSTDNMNGESSVRKIWMIIILTVVPVCLVVVLIAFVYWLAMNKKSKKRKNEIATQGPIFRTVHGQHNTDFQHQNFQGRNEQQDQELPYFDFASVSAATDNFSDSNKLGEGALALFTSNGKQVAVKRLSGCSEQGSSEFTTEVLLIMKVQHKNLVRLLGFCIEREEKLLIYEYMPNSSLDFSLFDANRREQLNWSRRINIINGIARGLLYLHEDSRLRIIHRDLKPSNVLLDNDMNPKISDFGMARIIEGNEHEANTAKIVGTYGYMAPEYAMEGLYSIKSDVYSFGVLLLEIITGIRNAGFHQSKRAPSLLAYAWKLWNEGKGLELMDPLLTNSFSSDEFLRYIHIGLLCVQEDAYYRPTMFSVVQMLKAQTMTLCRPERPAFSVGRFTDHYETNPNSCSVNGLTSSGVLPR</sequence>
<keyword evidence="5" id="KW-0732">Signal</keyword>
<dbReference type="GO" id="GO:0005524">
    <property type="term" value="F:ATP binding"/>
    <property type="evidence" value="ECO:0007669"/>
    <property type="project" value="UniProtKB-KW"/>
</dbReference>
<keyword evidence="18" id="KW-1185">Reference proteome</keyword>
<evidence type="ECO:0000256" key="12">
    <source>
        <dbReference type="ARBA" id="ARBA00023170"/>
    </source>
</evidence>
<dbReference type="CDD" id="cd23509">
    <property type="entry name" value="Gnk2-like"/>
    <property type="match status" value="2"/>
</dbReference>
<dbReference type="EMBL" id="LRBV02000008">
    <property type="status" value="NOT_ANNOTATED_CDS"/>
    <property type="molecule type" value="Genomic_DNA"/>
</dbReference>
<evidence type="ECO:0008006" key="19">
    <source>
        <dbReference type="Google" id="ProtNLM"/>
    </source>
</evidence>
<evidence type="ECO:0000256" key="1">
    <source>
        <dbReference type="ARBA" id="ARBA00004167"/>
    </source>
</evidence>
<organism evidence="17 18">
    <name type="scientific">Quercus lobata</name>
    <name type="common">Valley oak</name>
    <dbReference type="NCBI Taxonomy" id="97700"/>
    <lineage>
        <taxon>Eukaryota</taxon>
        <taxon>Viridiplantae</taxon>
        <taxon>Streptophyta</taxon>
        <taxon>Embryophyta</taxon>
        <taxon>Tracheophyta</taxon>
        <taxon>Spermatophyta</taxon>
        <taxon>Magnoliopsida</taxon>
        <taxon>eudicotyledons</taxon>
        <taxon>Gunneridae</taxon>
        <taxon>Pentapetalae</taxon>
        <taxon>rosids</taxon>
        <taxon>fabids</taxon>
        <taxon>Fagales</taxon>
        <taxon>Fagaceae</taxon>
        <taxon>Quercus</taxon>
    </lineage>
</organism>
<keyword evidence="12" id="KW-0675">Receptor</keyword>
<dbReference type="InterPro" id="IPR008271">
    <property type="entry name" value="Ser/Thr_kinase_AS"/>
</dbReference>
<evidence type="ECO:0000259" key="16">
    <source>
        <dbReference type="PROSITE" id="PS51473"/>
    </source>
</evidence>
<reference evidence="17" key="2">
    <citation type="submission" date="2021-01" db="UniProtKB">
        <authorList>
            <consortium name="EnsemblPlants"/>
        </authorList>
    </citation>
    <scope>IDENTIFICATION</scope>
</reference>
<dbReference type="InterPro" id="IPR000719">
    <property type="entry name" value="Prot_kinase_dom"/>
</dbReference>
<dbReference type="Gene3D" id="1.10.510.10">
    <property type="entry name" value="Transferase(Phosphotransferase) domain 1"/>
    <property type="match status" value="1"/>
</dbReference>
<evidence type="ECO:0000256" key="10">
    <source>
        <dbReference type="ARBA" id="ARBA00022989"/>
    </source>
</evidence>
<accession>A0A7N2R938</accession>
<reference evidence="17 18" key="1">
    <citation type="journal article" date="2016" name="G3 (Bethesda)">
        <title>First Draft Assembly and Annotation of the Genome of a California Endemic Oak Quercus lobata Nee (Fagaceae).</title>
        <authorList>
            <person name="Sork V.L."/>
            <person name="Fitz-Gibbon S.T."/>
            <person name="Puiu D."/>
            <person name="Crepeau M."/>
            <person name="Gugger P.F."/>
            <person name="Sherman R."/>
            <person name="Stevens K."/>
            <person name="Langley C.H."/>
            <person name="Pellegrini M."/>
            <person name="Salzberg S.L."/>
        </authorList>
    </citation>
    <scope>NUCLEOTIDE SEQUENCE [LARGE SCALE GENOMIC DNA]</scope>
    <source>
        <strain evidence="17 18">cv. SW786</strain>
    </source>
</reference>
<dbReference type="SUPFAM" id="SSF56112">
    <property type="entry name" value="Protein kinase-like (PK-like)"/>
    <property type="match status" value="1"/>
</dbReference>
<keyword evidence="11 14" id="KW-0472">Membrane</keyword>
<dbReference type="PROSITE" id="PS50011">
    <property type="entry name" value="PROTEIN_KINASE_DOM"/>
    <property type="match status" value="1"/>
</dbReference>
<dbReference type="GO" id="GO:0005886">
    <property type="term" value="C:plasma membrane"/>
    <property type="evidence" value="ECO:0007669"/>
    <property type="project" value="TreeGrafter"/>
</dbReference>
<dbReference type="InterPro" id="IPR002902">
    <property type="entry name" value="GNK2"/>
</dbReference>
<keyword evidence="4 14" id="KW-0812">Transmembrane</keyword>
<evidence type="ECO:0000256" key="3">
    <source>
        <dbReference type="ARBA" id="ARBA00022679"/>
    </source>
</evidence>
<dbReference type="Proteomes" id="UP000594261">
    <property type="component" value="Chromosome 8"/>
</dbReference>
<evidence type="ECO:0000256" key="5">
    <source>
        <dbReference type="ARBA" id="ARBA00022729"/>
    </source>
</evidence>
<evidence type="ECO:0000256" key="11">
    <source>
        <dbReference type="ARBA" id="ARBA00023136"/>
    </source>
</evidence>
<dbReference type="InterPro" id="IPR011009">
    <property type="entry name" value="Kinase-like_dom_sf"/>
</dbReference>
<evidence type="ECO:0000256" key="9">
    <source>
        <dbReference type="ARBA" id="ARBA00022840"/>
    </source>
</evidence>
<dbReference type="PROSITE" id="PS51473">
    <property type="entry name" value="GNK2"/>
    <property type="match status" value="2"/>
</dbReference>
<dbReference type="PROSITE" id="PS00108">
    <property type="entry name" value="PROTEIN_KINASE_ST"/>
    <property type="match status" value="1"/>
</dbReference>
<dbReference type="InParanoid" id="A0A7N2R938"/>
<keyword evidence="2" id="KW-0723">Serine/threonine-protein kinase</keyword>
<dbReference type="Gramene" id="QL08p032475:mrna">
    <property type="protein sequence ID" value="QL08p032475:mrna"/>
    <property type="gene ID" value="QL08p032475"/>
</dbReference>
<feature type="transmembrane region" description="Helical" evidence="14">
    <location>
        <begin position="274"/>
        <end position="299"/>
    </location>
</feature>
<dbReference type="PANTHER" id="PTHR27002">
    <property type="entry name" value="RECEPTOR-LIKE SERINE/THREONINE-PROTEIN KINASE SD1-8"/>
    <property type="match status" value="1"/>
</dbReference>
<evidence type="ECO:0000313" key="18">
    <source>
        <dbReference type="Proteomes" id="UP000594261"/>
    </source>
</evidence>
<evidence type="ECO:0000256" key="7">
    <source>
        <dbReference type="ARBA" id="ARBA00022741"/>
    </source>
</evidence>
<dbReference type="SMART" id="SM00220">
    <property type="entry name" value="S_TKc"/>
    <property type="match status" value="1"/>
</dbReference>
<dbReference type="FunFam" id="3.30.430.20:FF:000009">
    <property type="entry name" value="Cysteine-rich receptor-like protein kinase 28"/>
    <property type="match status" value="1"/>
</dbReference>
<evidence type="ECO:0000256" key="13">
    <source>
        <dbReference type="ARBA" id="ARBA00023180"/>
    </source>
</evidence>
<name>A0A7N2R938_QUELO</name>
<dbReference type="Pfam" id="PF01657">
    <property type="entry name" value="Stress-antifung"/>
    <property type="match status" value="2"/>
</dbReference>
<evidence type="ECO:0000256" key="2">
    <source>
        <dbReference type="ARBA" id="ARBA00022527"/>
    </source>
</evidence>
<keyword evidence="3" id="KW-0808">Transferase</keyword>
<keyword evidence="13" id="KW-0325">Glycoprotein</keyword>
<keyword evidence="10 14" id="KW-1133">Transmembrane helix</keyword>
<feature type="domain" description="Gnk2-homologous" evidence="16">
    <location>
        <begin position="42"/>
        <end position="144"/>
    </location>
</feature>
<feature type="domain" description="Protein kinase" evidence="15">
    <location>
        <begin position="360"/>
        <end position="642"/>
    </location>
</feature>
<feature type="domain" description="Gnk2-homologous" evidence="16">
    <location>
        <begin position="150"/>
        <end position="254"/>
    </location>
</feature>
<evidence type="ECO:0000256" key="8">
    <source>
        <dbReference type="ARBA" id="ARBA00022777"/>
    </source>
</evidence>
<dbReference type="Pfam" id="PF07714">
    <property type="entry name" value="PK_Tyr_Ser-Thr"/>
    <property type="match status" value="1"/>
</dbReference>
<dbReference type="FunFam" id="1.10.510.10:FF:000467">
    <property type="entry name" value="Liguleless narrow1"/>
    <property type="match status" value="1"/>
</dbReference>
<keyword evidence="9" id="KW-0067">ATP-binding</keyword>
<dbReference type="FunFam" id="3.30.430.20:FF:000002">
    <property type="entry name" value="Cysteine-rich receptor-like protein kinase 10"/>
    <property type="match status" value="1"/>
</dbReference>
<evidence type="ECO:0000313" key="17">
    <source>
        <dbReference type="EnsemblPlants" id="QL08p032475:mrna"/>
    </source>
</evidence>
<proteinExistence type="predicted"/>
<dbReference type="GO" id="GO:0004674">
    <property type="term" value="F:protein serine/threonine kinase activity"/>
    <property type="evidence" value="ECO:0007669"/>
    <property type="project" value="UniProtKB-KW"/>
</dbReference>
<keyword evidence="8" id="KW-0418">Kinase</keyword>
<evidence type="ECO:0000259" key="15">
    <source>
        <dbReference type="PROSITE" id="PS50011"/>
    </source>
</evidence>
<dbReference type="PANTHER" id="PTHR27002:SF679">
    <property type="entry name" value="CYSTEINE-RICH RECEPTOR-LIKE PROTEIN KINASE 10 ISOFORM X1"/>
    <property type="match status" value="1"/>
</dbReference>
<keyword evidence="7" id="KW-0547">Nucleotide-binding</keyword>